<organism evidence="3 4">
    <name type="scientific">Prymnesium parvum</name>
    <name type="common">Toxic golden alga</name>
    <dbReference type="NCBI Taxonomy" id="97485"/>
    <lineage>
        <taxon>Eukaryota</taxon>
        <taxon>Haptista</taxon>
        <taxon>Haptophyta</taxon>
        <taxon>Prymnesiophyceae</taxon>
        <taxon>Prymnesiales</taxon>
        <taxon>Prymnesiaceae</taxon>
        <taxon>Prymnesium</taxon>
    </lineage>
</organism>
<evidence type="ECO:0000259" key="2">
    <source>
        <dbReference type="Pfam" id="PF14295"/>
    </source>
</evidence>
<reference evidence="3 4" key="1">
    <citation type="journal article" date="2024" name="Science">
        <title>Giant polyketide synthase enzymes in the biosynthesis of giant marine polyether toxins.</title>
        <authorList>
            <person name="Fallon T.R."/>
            <person name="Shende V.V."/>
            <person name="Wierzbicki I.H."/>
            <person name="Pendleton A.L."/>
            <person name="Watervoot N.F."/>
            <person name="Auber R.P."/>
            <person name="Gonzalez D.J."/>
            <person name="Wisecaver J.H."/>
            <person name="Moore B.S."/>
        </authorList>
    </citation>
    <scope>NUCLEOTIDE SEQUENCE [LARGE SCALE GENOMIC DNA]</scope>
    <source>
        <strain evidence="3 4">12B1</strain>
    </source>
</reference>
<dbReference type="SUPFAM" id="SSF53448">
    <property type="entry name" value="Nucleotide-diphospho-sugar transferases"/>
    <property type="match status" value="1"/>
</dbReference>
<evidence type="ECO:0000313" key="4">
    <source>
        <dbReference type="Proteomes" id="UP001515480"/>
    </source>
</evidence>
<sequence>MRLVPGLNLQGGDLRGVRATSVRECVHLCLREPECVAFTFIVHQDPRFRPCWLKRQGFTKEPSNATVSGFIPHRIPLWAVEDNEHEAAMRWLRQGHAASCGGDVNVVYVARGAVSPLEPLLAMAQARLWSASPDRLCFHLLADGAALDALSSDGMARWALLSGWKLQELSQLQVVNASDARLAERVSRVGRRFLRSSLYTLRSKARKFTVAKLFLHHLLRDVDCALVLDSDIFVMADLCELWDLFENQLLSRPACLLGYAFEQQNEYRLWNKEASLPFRSLSEAQTPHAQGYNGGVALLALKRMRRHQEYEVTLARVLNFASTAYGACTPRAILRDICFRLMCNLKQLGDQTVLSLAARLNRQWHKHVWVIPCKWNWQTSLAFYTLGNQHRMTPACHRQVAPVLKTDSICPDPPLLLHFNYPTLLKDAHFHEFSLLKRGPEDYLRNEAILSRIFNQNVIVQRCNFSDYWVKISHRGCNSSFLLTRLREASQGGESPPPALLTRLREVASQRGGSLPLLPRAPLAGRRRPAPPPRSSKMQKICDPHPVGGRVLCGPALIMVGMAKCGTNAILTYLSRHPNVRVTGVKPVARSAPGGGIDLSQLDPAEFISKFGRGVAPADPNVWVINWFALEDDLKALRQSECCELLRMLDAWPPWTSCLPERTVDECASYPEIEPLGP</sequence>
<dbReference type="Proteomes" id="UP001515480">
    <property type="component" value="Unassembled WGS sequence"/>
</dbReference>
<name>A0AB34K248_PRYPA</name>
<dbReference type="AlphaFoldDB" id="A0AB34K248"/>
<dbReference type="Gene3D" id="3.90.550.10">
    <property type="entry name" value="Spore Coat Polysaccharide Biosynthesis Protein SpsA, Chain A"/>
    <property type="match status" value="1"/>
</dbReference>
<proteinExistence type="predicted"/>
<dbReference type="EMBL" id="JBGBPQ010000003">
    <property type="protein sequence ID" value="KAL1527243.1"/>
    <property type="molecule type" value="Genomic_DNA"/>
</dbReference>
<dbReference type="InterPro" id="IPR027417">
    <property type="entry name" value="P-loop_NTPase"/>
</dbReference>
<evidence type="ECO:0000256" key="1">
    <source>
        <dbReference type="SAM" id="MobiDB-lite"/>
    </source>
</evidence>
<dbReference type="SUPFAM" id="SSF52540">
    <property type="entry name" value="P-loop containing nucleoside triphosphate hydrolases"/>
    <property type="match status" value="1"/>
</dbReference>
<feature type="region of interest" description="Disordered" evidence="1">
    <location>
        <begin position="513"/>
        <end position="541"/>
    </location>
</feature>
<keyword evidence="4" id="KW-1185">Reference proteome</keyword>
<feature type="compositionally biased region" description="Low complexity" evidence="1">
    <location>
        <begin position="513"/>
        <end position="524"/>
    </location>
</feature>
<dbReference type="InterPro" id="IPR003609">
    <property type="entry name" value="Pan_app"/>
</dbReference>
<evidence type="ECO:0000313" key="3">
    <source>
        <dbReference type="EMBL" id="KAL1527243.1"/>
    </source>
</evidence>
<gene>
    <name evidence="3" type="ORF">AB1Y20_015919</name>
</gene>
<dbReference type="Gene3D" id="3.50.4.10">
    <property type="entry name" value="Hepatocyte Growth Factor"/>
    <property type="match status" value="1"/>
</dbReference>
<protein>
    <recommendedName>
        <fullName evidence="2">Apple domain-containing protein</fullName>
    </recommendedName>
</protein>
<feature type="domain" description="Apple" evidence="2">
    <location>
        <begin position="8"/>
        <end position="54"/>
    </location>
</feature>
<comment type="caution">
    <text evidence="3">The sequence shown here is derived from an EMBL/GenBank/DDBJ whole genome shotgun (WGS) entry which is preliminary data.</text>
</comment>
<dbReference type="Pfam" id="PF14295">
    <property type="entry name" value="PAN_4"/>
    <property type="match status" value="1"/>
</dbReference>
<dbReference type="InterPro" id="IPR029044">
    <property type="entry name" value="Nucleotide-diphossugar_trans"/>
</dbReference>
<accession>A0AB34K248</accession>